<accession>A0A3M7SPX8</accession>
<protein>
    <submittedName>
        <fullName evidence="1">Uncharacterized protein</fullName>
    </submittedName>
</protein>
<dbReference type="Proteomes" id="UP000276133">
    <property type="component" value="Unassembled WGS sequence"/>
</dbReference>
<dbReference type="EMBL" id="REGN01001010">
    <property type="protein sequence ID" value="RNA37667.1"/>
    <property type="molecule type" value="Genomic_DNA"/>
</dbReference>
<keyword evidence="2" id="KW-1185">Reference proteome</keyword>
<reference evidence="1 2" key="1">
    <citation type="journal article" date="2018" name="Sci. Rep.">
        <title>Genomic signatures of local adaptation to the degree of environmental predictability in rotifers.</title>
        <authorList>
            <person name="Franch-Gras L."/>
            <person name="Hahn C."/>
            <person name="Garcia-Roger E.M."/>
            <person name="Carmona M.J."/>
            <person name="Serra M."/>
            <person name="Gomez A."/>
        </authorList>
    </citation>
    <scope>NUCLEOTIDE SEQUENCE [LARGE SCALE GENOMIC DNA]</scope>
    <source>
        <strain evidence="1">HYR1</strain>
    </source>
</reference>
<gene>
    <name evidence="1" type="ORF">BpHYR1_027011</name>
</gene>
<proteinExistence type="predicted"/>
<sequence length="68" mass="8024">MSKYMHSFNRTKNQFIAQLLEKFFKLSKFLSKQSSSLTESDLFELKIGLRRKTSRRVALRDVDLVPLT</sequence>
<organism evidence="1 2">
    <name type="scientific">Brachionus plicatilis</name>
    <name type="common">Marine rotifer</name>
    <name type="synonym">Brachionus muelleri</name>
    <dbReference type="NCBI Taxonomy" id="10195"/>
    <lineage>
        <taxon>Eukaryota</taxon>
        <taxon>Metazoa</taxon>
        <taxon>Spiralia</taxon>
        <taxon>Gnathifera</taxon>
        <taxon>Rotifera</taxon>
        <taxon>Eurotatoria</taxon>
        <taxon>Monogononta</taxon>
        <taxon>Pseudotrocha</taxon>
        <taxon>Ploima</taxon>
        <taxon>Brachionidae</taxon>
        <taxon>Brachionus</taxon>
    </lineage>
</organism>
<dbReference type="AlphaFoldDB" id="A0A3M7SPX8"/>
<comment type="caution">
    <text evidence="1">The sequence shown here is derived from an EMBL/GenBank/DDBJ whole genome shotgun (WGS) entry which is preliminary data.</text>
</comment>
<name>A0A3M7SPX8_BRAPC</name>
<evidence type="ECO:0000313" key="1">
    <source>
        <dbReference type="EMBL" id="RNA37667.1"/>
    </source>
</evidence>
<evidence type="ECO:0000313" key="2">
    <source>
        <dbReference type="Proteomes" id="UP000276133"/>
    </source>
</evidence>